<protein>
    <recommendedName>
        <fullName evidence="5">Periplasmic binding protein domain-containing protein</fullName>
    </recommendedName>
</protein>
<dbReference type="Pfam" id="PF13407">
    <property type="entry name" value="Peripla_BP_4"/>
    <property type="match status" value="1"/>
</dbReference>
<reference evidence="6 7" key="1">
    <citation type="submission" date="2024-02" db="EMBL/GenBank/DDBJ databases">
        <title>Herpetosiphon gulosus NBRC 112829.</title>
        <authorList>
            <person name="Ichikawa N."/>
            <person name="Katano-Makiyama Y."/>
            <person name="Hidaka K."/>
        </authorList>
    </citation>
    <scope>NUCLEOTIDE SEQUENCE [LARGE SCALE GENOMIC DNA]</scope>
    <source>
        <strain evidence="6 7">NBRC 112829</strain>
    </source>
</reference>
<dbReference type="RefSeq" id="WP_345722536.1">
    <property type="nucleotide sequence ID" value="NZ_BAABRU010000009.1"/>
</dbReference>
<keyword evidence="7" id="KW-1185">Reference proteome</keyword>
<sequence length="379" mass="40376">MQTATKRSKWVLGSLLAASLAACGTAQPTAQPTSVPSATVALSQTSTSASYQVEVWNPPFDFASPRTSTDYVPLVLADKAETICVSIPHIKDSYWLAVNYGVVSEAERLGINVEIVEAGGYGNLPTQITQIRQCVANGAKAVVIGAISLDGLNDLIVELQSQKIPVIAFMNDISSKAITAKSLSVPGEGGQEIAKYLVQKHAKGSDAVDVAWFPGPEKAGWSKAADEKFKATITGGAINIVETKYGDTGKEEQAKLIEEVLIAHPEIDYIVGTGQTAVTAAEILRERKLQDKIKIMAYYISPEVYAELQSGGIQAAAVAPPVTIARIAIDQTVRILEGKEFMAHVGPKSFVIDTASLTSFDPTTSIPPETFKITLRVSQ</sequence>
<feature type="signal peptide" evidence="4">
    <location>
        <begin position="1"/>
        <end position="26"/>
    </location>
</feature>
<keyword evidence="3 4" id="KW-0732">Signal</keyword>
<dbReference type="InterPro" id="IPR025997">
    <property type="entry name" value="SBP_2_dom"/>
</dbReference>
<evidence type="ECO:0000313" key="7">
    <source>
        <dbReference type="Proteomes" id="UP001428290"/>
    </source>
</evidence>
<accession>A0ABP9X0G2</accession>
<dbReference type="Gene3D" id="3.40.50.2300">
    <property type="match status" value="2"/>
</dbReference>
<organism evidence="6 7">
    <name type="scientific">Herpetosiphon gulosus</name>
    <dbReference type="NCBI Taxonomy" id="1973496"/>
    <lineage>
        <taxon>Bacteria</taxon>
        <taxon>Bacillati</taxon>
        <taxon>Chloroflexota</taxon>
        <taxon>Chloroflexia</taxon>
        <taxon>Herpetosiphonales</taxon>
        <taxon>Herpetosiphonaceae</taxon>
        <taxon>Herpetosiphon</taxon>
    </lineage>
</organism>
<proteinExistence type="inferred from homology"/>
<comment type="similarity">
    <text evidence="2">Belongs to the bacterial solute-binding protein 2 family.</text>
</comment>
<gene>
    <name evidence="6" type="ORF">Hgul01_02719</name>
</gene>
<evidence type="ECO:0000313" key="6">
    <source>
        <dbReference type="EMBL" id="GAA5528916.1"/>
    </source>
</evidence>
<dbReference type="PROSITE" id="PS51257">
    <property type="entry name" value="PROKAR_LIPOPROTEIN"/>
    <property type="match status" value="1"/>
</dbReference>
<dbReference type="CDD" id="cd06306">
    <property type="entry name" value="PBP1_TorT-like"/>
    <property type="match status" value="1"/>
</dbReference>
<evidence type="ECO:0000256" key="1">
    <source>
        <dbReference type="ARBA" id="ARBA00004196"/>
    </source>
</evidence>
<comment type="caution">
    <text evidence="6">The sequence shown here is derived from an EMBL/GenBank/DDBJ whole genome shotgun (WGS) entry which is preliminary data.</text>
</comment>
<evidence type="ECO:0000256" key="2">
    <source>
        <dbReference type="ARBA" id="ARBA00007639"/>
    </source>
</evidence>
<feature type="domain" description="Periplasmic binding protein" evidence="5">
    <location>
        <begin position="83"/>
        <end position="340"/>
    </location>
</feature>
<dbReference type="InterPro" id="IPR028082">
    <property type="entry name" value="Peripla_BP_I"/>
</dbReference>
<dbReference type="PANTHER" id="PTHR46847">
    <property type="entry name" value="D-ALLOSE-BINDING PERIPLASMIC PROTEIN-RELATED"/>
    <property type="match status" value="1"/>
</dbReference>
<evidence type="ECO:0000256" key="4">
    <source>
        <dbReference type="SAM" id="SignalP"/>
    </source>
</evidence>
<evidence type="ECO:0000259" key="5">
    <source>
        <dbReference type="Pfam" id="PF13407"/>
    </source>
</evidence>
<dbReference type="Proteomes" id="UP001428290">
    <property type="component" value="Unassembled WGS sequence"/>
</dbReference>
<dbReference type="NCBIfam" id="NF008185">
    <property type="entry name" value="PRK10936.1"/>
    <property type="match status" value="1"/>
</dbReference>
<feature type="chain" id="PRO_5046689673" description="Periplasmic binding protein domain-containing protein" evidence="4">
    <location>
        <begin position="27"/>
        <end position="379"/>
    </location>
</feature>
<evidence type="ECO:0000256" key="3">
    <source>
        <dbReference type="ARBA" id="ARBA00022729"/>
    </source>
</evidence>
<dbReference type="SUPFAM" id="SSF53822">
    <property type="entry name" value="Periplasmic binding protein-like I"/>
    <property type="match status" value="1"/>
</dbReference>
<name>A0ABP9X0G2_9CHLR</name>
<dbReference type="EMBL" id="BAABRU010000009">
    <property type="protein sequence ID" value="GAA5528916.1"/>
    <property type="molecule type" value="Genomic_DNA"/>
</dbReference>
<dbReference type="PANTHER" id="PTHR46847:SF1">
    <property type="entry name" value="D-ALLOSE-BINDING PERIPLASMIC PROTEIN-RELATED"/>
    <property type="match status" value="1"/>
</dbReference>
<comment type="subcellular location">
    <subcellularLocation>
        <location evidence="1">Cell envelope</location>
    </subcellularLocation>
</comment>